<keyword evidence="1" id="KW-0812">Transmembrane</keyword>
<organism evidence="2 3">
    <name type="scientific">Candidatus Nomurabacteria bacterium RIFCSPHIGHO2_01_FULL_42_16</name>
    <dbReference type="NCBI Taxonomy" id="1801743"/>
    <lineage>
        <taxon>Bacteria</taxon>
        <taxon>Candidatus Nomuraibacteriota</taxon>
    </lineage>
</organism>
<evidence type="ECO:0000313" key="2">
    <source>
        <dbReference type="EMBL" id="OGI69239.1"/>
    </source>
</evidence>
<accession>A0A1F6VI33</accession>
<protein>
    <submittedName>
        <fullName evidence="2">Uncharacterized protein</fullName>
    </submittedName>
</protein>
<gene>
    <name evidence="2" type="ORF">A2824_01700</name>
</gene>
<dbReference type="EMBL" id="MFTT01000030">
    <property type="protein sequence ID" value="OGI69239.1"/>
    <property type="molecule type" value="Genomic_DNA"/>
</dbReference>
<proteinExistence type="predicted"/>
<keyword evidence="1" id="KW-0472">Membrane</keyword>
<reference evidence="2 3" key="1">
    <citation type="journal article" date="2016" name="Nat. Commun.">
        <title>Thousands of microbial genomes shed light on interconnected biogeochemical processes in an aquifer system.</title>
        <authorList>
            <person name="Anantharaman K."/>
            <person name="Brown C.T."/>
            <person name="Hug L.A."/>
            <person name="Sharon I."/>
            <person name="Castelle C.J."/>
            <person name="Probst A.J."/>
            <person name="Thomas B.C."/>
            <person name="Singh A."/>
            <person name="Wilkins M.J."/>
            <person name="Karaoz U."/>
            <person name="Brodie E.L."/>
            <person name="Williams K.H."/>
            <person name="Hubbard S.S."/>
            <person name="Banfield J.F."/>
        </authorList>
    </citation>
    <scope>NUCLEOTIDE SEQUENCE [LARGE SCALE GENOMIC DNA]</scope>
</reference>
<name>A0A1F6VI33_9BACT</name>
<dbReference type="AlphaFoldDB" id="A0A1F6VI33"/>
<dbReference type="Proteomes" id="UP000178059">
    <property type="component" value="Unassembled WGS sequence"/>
</dbReference>
<evidence type="ECO:0000313" key="3">
    <source>
        <dbReference type="Proteomes" id="UP000178059"/>
    </source>
</evidence>
<dbReference type="STRING" id="1801743.A2824_01700"/>
<sequence>MPDNKKEKIKKPEMIAHTYAEDLAEEIKKEQGGAYRVALEEEKRKEEDKKEFSPLSKQNLLFSFSSLFLLLLAAGLIFFVFWQGNGRVAPPPVVSGTPEALLPSVINEVFLGTATKEKIDNAIKSELAKEGEPDKVSSFYFTEEKNILEQGGGEAIKIPLDIRRLIFILEIRAPELLLKSLSEEFMLGIYNNELFLILKIEAFNNAFRGMREWEQTMPLDLASLLNIDLSKISREIAVFEDTLVKNQDARLLENEAGETILIYGLKGEKFIVITGAREVLFEIINRLQ</sequence>
<feature type="transmembrane region" description="Helical" evidence="1">
    <location>
        <begin position="60"/>
        <end position="82"/>
    </location>
</feature>
<comment type="caution">
    <text evidence="2">The sequence shown here is derived from an EMBL/GenBank/DDBJ whole genome shotgun (WGS) entry which is preliminary data.</text>
</comment>
<evidence type="ECO:0000256" key="1">
    <source>
        <dbReference type="SAM" id="Phobius"/>
    </source>
</evidence>
<keyword evidence="1" id="KW-1133">Transmembrane helix</keyword>